<evidence type="ECO:0008006" key="9">
    <source>
        <dbReference type="Google" id="ProtNLM"/>
    </source>
</evidence>
<proteinExistence type="predicted"/>
<keyword evidence="2 6" id="KW-0812">Transmembrane</keyword>
<reference evidence="7 8" key="1">
    <citation type="submission" date="2019-08" db="EMBL/GenBank/DDBJ databases">
        <authorList>
            <person name="Guy L."/>
        </authorList>
    </citation>
    <scope>NUCLEOTIDE SEQUENCE [LARGE SCALE GENOMIC DNA]</scope>
    <source>
        <strain evidence="7 8">SGT-108</strain>
    </source>
</reference>
<evidence type="ECO:0000313" key="7">
    <source>
        <dbReference type="EMBL" id="VVC76703.1"/>
    </source>
</evidence>
<comment type="subcellular location">
    <subcellularLocation>
        <location evidence="1">Membrane</location>
        <topology evidence="1">Multi-pass membrane protein</topology>
    </subcellularLocation>
</comment>
<evidence type="ECO:0000313" key="8">
    <source>
        <dbReference type="Proteomes" id="UP000324194"/>
    </source>
</evidence>
<dbReference type="Proteomes" id="UP000324194">
    <property type="component" value="Chromosome 1"/>
</dbReference>
<dbReference type="Pfam" id="PF02674">
    <property type="entry name" value="Colicin_V"/>
    <property type="match status" value="1"/>
</dbReference>
<evidence type="ECO:0000256" key="3">
    <source>
        <dbReference type="ARBA" id="ARBA00022989"/>
    </source>
</evidence>
<keyword evidence="4 6" id="KW-0472">Membrane</keyword>
<gene>
    <name evidence="7" type="ORF">AQUSIP_20280</name>
</gene>
<accession>A0A5E4PJW5</accession>
<dbReference type="OrthoDB" id="9810601at2"/>
<feature type="region of interest" description="Disordered" evidence="5">
    <location>
        <begin position="214"/>
        <end position="256"/>
    </location>
</feature>
<evidence type="ECO:0000256" key="6">
    <source>
        <dbReference type="SAM" id="Phobius"/>
    </source>
</evidence>
<feature type="transmembrane region" description="Helical" evidence="6">
    <location>
        <begin position="131"/>
        <end position="155"/>
    </location>
</feature>
<evidence type="ECO:0000256" key="4">
    <source>
        <dbReference type="ARBA" id="ARBA00023136"/>
    </source>
</evidence>
<dbReference type="GO" id="GO:0009403">
    <property type="term" value="P:toxin biosynthetic process"/>
    <property type="evidence" value="ECO:0007669"/>
    <property type="project" value="InterPro"/>
</dbReference>
<evidence type="ECO:0000256" key="2">
    <source>
        <dbReference type="ARBA" id="ARBA00022692"/>
    </source>
</evidence>
<dbReference type="KEGG" id="asip:AQUSIP_20280"/>
<feature type="compositionally biased region" description="Polar residues" evidence="5">
    <location>
        <begin position="224"/>
        <end position="236"/>
    </location>
</feature>
<evidence type="ECO:0000256" key="5">
    <source>
        <dbReference type="SAM" id="MobiDB-lite"/>
    </source>
</evidence>
<protein>
    <recommendedName>
        <fullName evidence="9">Colicin V production protein</fullName>
    </recommendedName>
</protein>
<dbReference type="EMBL" id="LR699119">
    <property type="protein sequence ID" value="VVC76703.1"/>
    <property type="molecule type" value="Genomic_DNA"/>
</dbReference>
<feature type="transmembrane region" description="Helical" evidence="6">
    <location>
        <begin position="31"/>
        <end position="49"/>
    </location>
</feature>
<dbReference type="GO" id="GO:0016020">
    <property type="term" value="C:membrane"/>
    <property type="evidence" value="ECO:0007669"/>
    <property type="project" value="UniProtKB-SubCell"/>
</dbReference>
<dbReference type="InterPro" id="IPR003825">
    <property type="entry name" value="Colicin-V_CvpA"/>
</dbReference>
<feature type="transmembrane region" description="Helical" evidence="6">
    <location>
        <begin position="90"/>
        <end position="111"/>
    </location>
</feature>
<keyword evidence="3 6" id="KW-1133">Transmembrane helix</keyword>
<sequence length="256" mass="27268">MSGWNGLDFLIFIILVVNTVLGMVRGGSREAISLMCLSAALIVTIRFTVPLANLINSSPLIEGVVNNTFMQNFMQAIDAGPLTVDLLNQLGYTISMLVCFVGTFSACEAGLSMTGFLEAYGFATAVINRKLGGALGLTRGYIINLLFLSILAIHLNPGFDSRLVSGSYFAGLFSSQTLFLDKLISSQDVEKYHELYMKQNIKPEQLYKVLSKPEDITEPAPAGQNGSAINPSTQTFPGGQFGPGPGSPSGVAPSSP</sequence>
<dbReference type="AlphaFoldDB" id="A0A5E4PJW5"/>
<keyword evidence="8" id="KW-1185">Reference proteome</keyword>
<evidence type="ECO:0000256" key="1">
    <source>
        <dbReference type="ARBA" id="ARBA00004141"/>
    </source>
</evidence>
<name>A0A5E4PJW5_9COXI</name>
<feature type="transmembrane region" description="Helical" evidence="6">
    <location>
        <begin position="6"/>
        <end position="24"/>
    </location>
</feature>
<dbReference type="RefSeq" id="WP_148340008.1">
    <property type="nucleotide sequence ID" value="NZ_LR699119.1"/>
</dbReference>
<organism evidence="7 8">
    <name type="scientific">Aquicella siphonis</name>
    <dbReference type="NCBI Taxonomy" id="254247"/>
    <lineage>
        <taxon>Bacteria</taxon>
        <taxon>Pseudomonadati</taxon>
        <taxon>Pseudomonadota</taxon>
        <taxon>Gammaproteobacteria</taxon>
        <taxon>Legionellales</taxon>
        <taxon>Coxiellaceae</taxon>
        <taxon>Aquicella</taxon>
    </lineage>
</organism>